<name>A0A6J5LC85_9CAUD</name>
<proteinExistence type="predicted"/>
<accession>A0A6J5LC85</accession>
<protein>
    <submittedName>
        <fullName evidence="1">Uncharacterized protein</fullName>
    </submittedName>
</protein>
<evidence type="ECO:0000313" key="1">
    <source>
        <dbReference type="EMBL" id="CAB4130560.1"/>
    </source>
</evidence>
<sequence length="83" mass="9844">MRFEIIMNMPVRGNDAQPPALIHRIIIEYPCTGLVEFLNETIDDDFIIVEEFYPGKFSKEYESHGLVALNRRYIGKIKQWERK</sequence>
<organism evidence="1">
    <name type="scientific">uncultured Caudovirales phage</name>
    <dbReference type="NCBI Taxonomy" id="2100421"/>
    <lineage>
        <taxon>Viruses</taxon>
        <taxon>Duplodnaviria</taxon>
        <taxon>Heunggongvirae</taxon>
        <taxon>Uroviricota</taxon>
        <taxon>Caudoviricetes</taxon>
        <taxon>Peduoviridae</taxon>
        <taxon>Maltschvirus</taxon>
        <taxon>Maltschvirus maltsch</taxon>
    </lineage>
</organism>
<reference evidence="1" key="1">
    <citation type="submission" date="2020-04" db="EMBL/GenBank/DDBJ databases">
        <authorList>
            <person name="Chiriac C."/>
            <person name="Salcher M."/>
            <person name="Ghai R."/>
            <person name="Kavagutti S V."/>
        </authorList>
    </citation>
    <scope>NUCLEOTIDE SEQUENCE</scope>
</reference>
<dbReference type="EMBL" id="LR796248">
    <property type="protein sequence ID" value="CAB4130560.1"/>
    <property type="molecule type" value="Genomic_DNA"/>
</dbReference>
<gene>
    <name evidence="1" type="ORF">UFOVP122_7</name>
</gene>